<feature type="transmembrane region" description="Helical" evidence="6">
    <location>
        <begin position="300"/>
        <end position="323"/>
    </location>
</feature>
<dbReference type="GO" id="GO:0005886">
    <property type="term" value="C:plasma membrane"/>
    <property type="evidence" value="ECO:0007669"/>
    <property type="project" value="UniProtKB-SubCell"/>
</dbReference>
<feature type="transmembrane region" description="Helical" evidence="6">
    <location>
        <begin position="263"/>
        <end position="280"/>
    </location>
</feature>
<keyword evidence="3 6" id="KW-0812">Transmembrane</keyword>
<evidence type="ECO:0000313" key="9">
    <source>
        <dbReference type="Proteomes" id="UP000199001"/>
    </source>
</evidence>
<dbReference type="InterPro" id="IPR050495">
    <property type="entry name" value="ATG22/LtaA_families"/>
</dbReference>
<evidence type="ECO:0000256" key="1">
    <source>
        <dbReference type="ARBA" id="ARBA00004651"/>
    </source>
</evidence>
<dbReference type="InterPro" id="IPR024671">
    <property type="entry name" value="Atg22-like"/>
</dbReference>
<keyword evidence="4 6" id="KW-1133">Transmembrane helix</keyword>
<dbReference type="PROSITE" id="PS50850">
    <property type="entry name" value="MFS"/>
    <property type="match status" value="1"/>
</dbReference>
<name>A0A1C6W2K4_9ACTN</name>
<keyword evidence="5 6" id="KW-0472">Membrane</keyword>
<comment type="subcellular location">
    <subcellularLocation>
        <location evidence="1">Cell membrane</location>
        <topology evidence="1">Multi-pass membrane protein</topology>
    </subcellularLocation>
</comment>
<dbReference type="InterPro" id="IPR020846">
    <property type="entry name" value="MFS_dom"/>
</dbReference>
<evidence type="ECO:0000259" key="7">
    <source>
        <dbReference type="PROSITE" id="PS50850"/>
    </source>
</evidence>
<dbReference type="PANTHER" id="PTHR23519">
    <property type="entry name" value="AUTOPHAGY-RELATED PROTEIN 22"/>
    <property type="match status" value="1"/>
</dbReference>
<dbReference type="GO" id="GO:0022857">
    <property type="term" value="F:transmembrane transporter activity"/>
    <property type="evidence" value="ECO:0007669"/>
    <property type="project" value="InterPro"/>
</dbReference>
<reference evidence="9" key="1">
    <citation type="submission" date="2016-06" db="EMBL/GenBank/DDBJ databases">
        <authorList>
            <person name="Varghese N."/>
            <person name="Submissions Spin"/>
        </authorList>
    </citation>
    <scope>NUCLEOTIDE SEQUENCE [LARGE SCALE GENOMIC DNA]</scope>
    <source>
        <strain evidence="9">DSM 43903</strain>
    </source>
</reference>
<dbReference type="Pfam" id="PF11700">
    <property type="entry name" value="ATG22"/>
    <property type="match status" value="1"/>
</dbReference>
<dbReference type="SUPFAM" id="SSF103473">
    <property type="entry name" value="MFS general substrate transporter"/>
    <property type="match status" value="1"/>
</dbReference>
<evidence type="ECO:0000256" key="4">
    <source>
        <dbReference type="ARBA" id="ARBA00022989"/>
    </source>
</evidence>
<dbReference type="Gene3D" id="1.20.1250.20">
    <property type="entry name" value="MFS general substrate transporter like domains"/>
    <property type="match status" value="1"/>
</dbReference>
<dbReference type="OrthoDB" id="9768783at2"/>
<feature type="transmembrane region" description="Helical" evidence="6">
    <location>
        <begin position="426"/>
        <end position="447"/>
    </location>
</feature>
<sequence length="462" mass="49209">MAETATPMVGDTPAPASTRRERTGWYFYDWAMSAFSTTVITVFLGPFLTTVTELAAGCELGADSCSGHVYPLGIKVAAGSYFPYLVSLSVFLTVFVLPVVGAIADRSAHKKRLLAAAAFTGAGATVGMLFVTGDRYLLGGVLFMVANIAFGAGVVVYNSFLPQLGGPDDRDGISSRGWALGYLGGGLLLALNLVAVSMLGEEGDHQRTLDLARWSIVSAGLWWAAFTLVPLRWLREHPTAAALRGGNPLTDGFRQLGRTLREIKAYPLTLFFLLAFLVYNDGIQTVIALASQYGTEELKLGQSTLIVTILLVQFLAFGGALLLGALAKRIGAWKTVLISLVLWTGVILGAFRLPAEAPVPFMVLGAAIGLVLGGSQALSRSLFSQLIPAGKEGEYYGFYEISDKGTSWLGPLAFGLVFQLTNSYRVGLVSLLIFFVVGFLLLLAVPIRRAIVAAGNTPPRVL</sequence>
<feature type="transmembrane region" description="Helical" evidence="6">
    <location>
        <begin position="211"/>
        <end position="234"/>
    </location>
</feature>
<organism evidence="8 9">
    <name type="scientific">Micromonospora citrea</name>
    <dbReference type="NCBI Taxonomy" id="47855"/>
    <lineage>
        <taxon>Bacteria</taxon>
        <taxon>Bacillati</taxon>
        <taxon>Actinomycetota</taxon>
        <taxon>Actinomycetes</taxon>
        <taxon>Micromonosporales</taxon>
        <taxon>Micromonosporaceae</taxon>
        <taxon>Micromonospora</taxon>
    </lineage>
</organism>
<dbReference type="PANTHER" id="PTHR23519:SF1">
    <property type="entry name" value="AUTOPHAGY-RELATED PROTEIN 22"/>
    <property type="match status" value="1"/>
</dbReference>
<evidence type="ECO:0000256" key="2">
    <source>
        <dbReference type="ARBA" id="ARBA00022448"/>
    </source>
</evidence>
<protein>
    <submittedName>
        <fullName evidence="8">MFS transporter, UMF1 family</fullName>
    </submittedName>
</protein>
<feature type="transmembrane region" description="Helical" evidence="6">
    <location>
        <begin position="178"/>
        <end position="199"/>
    </location>
</feature>
<keyword evidence="2" id="KW-0813">Transport</keyword>
<evidence type="ECO:0000256" key="3">
    <source>
        <dbReference type="ARBA" id="ARBA00022692"/>
    </source>
</evidence>
<dbReference type="AlphaFoldDB" id="A0A1C6W2K4"/>
<keyword evidence="9" id="KW-1185">Reference proteome</keyword>
<feature type="transmembrane region" description="Helical" evidence="6">
    <location>
        <begin position="335"/>
        <end position="353"/>
    </location>
</feature>
<evidence type="ECO:0000256" key="5">
    <source>
        <dbReference type="ARBA" id="ARBA00023136"/>
    </source>
</evidence>
<accession>A0A1C6W2K4</accession>
<dbReference type="STRING" id="47855.GA0070606_6299"/>
<evidence type="ECO:0000313" key="8">
    <source>
        <dbReference type="EMBL" id="SCL72803.1"/>
    </source>
</evidence>
<dbReference type="Proteomes" id="UP000199001">
    <property type="component" value="Unassembled WGS sequence"/>
</dbReference>
<dbReference type="InterPro" id="IPR036259">
    <property type="entry name" value="MFS_trans_sf"/>
</dbReference>
<dbReference type="RefSeq" id="WP_091106851.1">
    <property type="nucleotide sequence ID" value="NZ_FMHZ01000002.1"/>
</dbReference>
<gene>
    <name evidence="8" type="ORF">GA0070606_6299</name>
</gene>
<evidence type="ECO:0000256" key="6">
    <source>
        <dbReference type="SAM" id="Phobius"/>
    </source>
</evidence>
<feature type="transmembrane region" description="Helical" evidence="6">
    <location>
        <begin position="81"/>
        <end position="101"/>
    </location>
</feature>
<proteinExistence type="predicted"/>
<feature type="transmembrane region" description="Helical" evidence="6">
    <location>
        <begin position="113"/>
        <end position="131"/>
    </location>
</feature>
<dbReference type="EMBL" id="FMHZ01000002">
    <property type="protein sequence ID" value="SCL72803.1"/>
    <property type="molecule type" value="Genomic_DNA"/>
</dbReference>
<feature type="transmembrane region" description="Helical" evidence="6">
    <location>
        <begin position="137"/>
        <end position="157"/>
    </location>
</feature>
<feature type="transmembrane region" description="Helical" evidence="6">
    <location>
        <begin position="25"/>
        <end position="44"/>
    </location>
</feature>
<feature type="domain" description="Major facilitator superfamily (MFS) profile" evidence="7">
    <location>
        <begin position="268"/>
        <end position="462"/>
    </location>
</feature>